<feature type="region of interest" description="Disordered" evidence="1">
    <location>
        <begin position="627"/>
        <end position="662"/>
    </location>
</feature>
<feature type="compositionally biased region" description="Low complexity" evidence="1">
    <location>
        <begin position="402"/>
        <end position="417"/>
    </location>
</feature>
<keyword evidence="3" id="KW-1185">Reference proteome</keyword>
<dbReference type="AlphaFoldDB" id="A0A1W0WSY9"/>
<dbReference type="Proteomes" id="UP000192578">
    <property type="component" value="Unassembled WGS sequence"/>
</dbReference>
<feature type="compositionally biased region" description="Polar residues" evidence="1">
    <location>
        <begin position="199"/>
        <end position="210"/>
    </location>
</feature>
<evidence type="ECO:0000313" key="2">
    <source>
        <dbReference type="EMBL" id="OQV18295.1"/>
    </source>
</evidence>
<proteinExistence type="predicted"/>
<feature type="compositionally biased region" description="Polar residues" evidence="1">
    <location>
        <begin position="750"/>
        <end position="768"/>
    </location>
</feature>
<reference evidence="3" key="1">
    <citation type="submission" date="2017-01" db="EMBL/GenBank/DDBJ databases">
        <title>Comparative genomics of anhydrobiosis in the tardigrade Hypsibius dujardini.</title>
        <authorList>
            <person name="Yoshida Y."/>
            <person name="Koutsovoulos G."/>
            <person name="Laetsch D."/>
            <person name="Stevens L."/>
            <person name="Kumar S."/>
            <person name="Horikawa D."/>
            <person name="Ishino K."/>
            <person name="Komine S."/>
            <person name="Tomita M."/>
            <person name="Blaxter M."/>
            <person name="Arakawa K."/>
        </authorList>
    </citation>
    <scope>NUCLEOTIDE SEQUENCE [LARGE SCALE GENOMIC DNA]</scope>
    <source>
        <strain evidence="3">Z151</strain>
    </source>
</reference>
<feature type="compositionally biased region" description="Low complexity" evidence="1">
    <location>
        <begin position="366"/>
        <end position="393"/>
    </location>
</feature>
<evidence type="ECO:0000313" key="3">
    <source>
        <dbReference type="Proteomes" id="UP000192578"/>
    </source>
</evidence>
<feature type="region of interest" description="Disordered" evidence="1">
    <location>
        <begin position="199"/>
        <end position="254"/>
    </location>
</feature>
<accession>A0A1W0WSY9</accession>
<feature type="region of interest" description="Disordered" evidence="1">
    <location>
        <begin position="742"/>
        <end position="800"/>
    </location>
</feature>
<evidence type="ECO:0000256" key="1">
    <source>
        <dbReference type="SAM" id="MobiDB-lite"/>
    </source>
</evidence>
<feature type="region of interest" description="Disordered" evidence="1">
    <location>
        <begin position="675"/>
        <end position="725"/>
    </location>
</feature>
<gene>
    <name evidence="2" type="ORF">BV898_07689</name>
</gene>
<feature type="compositionally biased region" description="Polar residues" evidence="1">
    <location>
        <begin position="462"/>
        <end position="471"/>
    </location>
</feature>
<feature type="compositionally biased region" description="Low complexity" evidence="1">
    <location>
        <begin position="326"/>
        <end position="335"/>
    </location>
</feature>
<name>A0A1W0WSY9_HYPEX</name>
<feature type="compositionally biased region" description="Polar residues" evidence="1">
    <location>
        <begin position="645"/>
        <end position="662"/>
    </location>
</feature>
<comment type="caution">
    <text evidence="2">The sequence shown here is derived from an EMBL/GenBank/DDBJ whole genome shotgun (WGS) entry which is preliminary data.</text>
</comment>
<feature type="compositionally biased region" description="Pro residues" evidence="1">
    <location>
        <begin position="694"/>
        <end position="703"/>
    </location>
</feature>
<feature type="region of interest" description="Disordered" evidence="1">
    <location>
        <begin position="280"/>
        <end position="512"/>
    </location>
</feature>
<organism evidence="2 3">
    <name type="scientific">Hypsibius exemplaris</name>
    <name type="common">Freshwater tardigrade</name>
    <dbReference type="NCBI Taxonomy" id="2072580"/>
    <lineage>
        <taxon>Eukaryota</taxon>
        <taxon>Metazoa</taxon>
        <taxon>Ecdysozoa</taxon>
        <taxon>Tardigrada</taxon>
        <taxon>Eutardigrada</taxon>
        <taxon>Parachela</taxon>
        <taxon>Hypsibioidea</taxon>
        <taxon>Hypsibiidae</taxon>
        <taxon>Hypsibius</taxon>
    </lineage>
</organism>
<dbReference type="EMBL" id="MTYJ01000051">
    <property type="protein sequence ID" value="OQV18295.1"/>
    <property type="molecule type" value="Genomic_DNA"/>
</dbReference>
<protein>
    <submittedName>
        <fullName evidence="2">Uncharacterized protein</fullName>
    </submittedName>
</protein>
<sequence>MNSKVAMPRAATEPQFTGTLVEEFHAANGAVRYRCALCPDEHSWDKFVINRHVRMNHPGHRDAAQRNPPVELFKLGPVQASASTAASVSVPILPRVHPAAATSASVPFTEPNSPRHQPTKLSPPFGGHHATENLLNDTALDAYIRMEKVNVRTVTGFVEQKTFYCTLCLKQSMYKEKQRLDVLIHIRNEHKTELKRLANGTSKLKQTLSGPNGGRGGTAARPNSPKTAPVGTSKLPVFSFKIPKKKRGSPAPEEFSSVNITEVAGHLASPSKFSEIESANQIKNDASSTSNSKSEEKKTPCPSSDITPPSSKPMKKKTSNPEKDTTSSSSSSTDSLAQRAGRNPLDPLKLTLAFQNAVKNHPRLPPSLKTRSSSSSSMVPPKTVSPTKSPSTKLISVWVGEKSPSSSSSQKPSSPLMKPSPPEKSPMLCFRIPKLARPKPNSPSIPGLSSSPSGSPTAVSSRKNTPRSPATPSAKFPVLSNDLSTGSSLDTNRDAVIFPSPSKGVLSSSPAAAATLSSSTLRSNPVDLLLSGNDDHFDGPVNGAFDEMSLSEQVKLPGDAAARVSPPAASVVPANANSMPGVTRHRPVATVSPLHRSDSTPLEAYDGQKANFLERVAWKTFESHPLKTNDRWESQPSDCADTAGVSATNQPPGSVESLQSTSSFVPSVEQSSFLTHPVGESLPSDTIHRSPLLPSQPPPPPFPFRTALLPTPQHSLSGFRPHSPVLDGKIVGDVANAVGKMSRSWEPDASGQSDLPDSTTSDVVLSNDQRVDQRGRGSLTAGESDRSPSMLDTTEGDDDFACSPMEVAIEAEKVIVVPAADPIEMGDGSDDDERQWRCFAYAGCQRHPAG</sequence>
<feature type="compositionally biased region" description="Polar residues" evidence="1">
    <location>
        <begin position="481"/>
        <end position="490"/>
    </location>
</feature>
<feature type="compositionally biased region" description="Low complexity" evidence="1">
    <location>
        <begin position="442"/>
        <end position="461"/>
    </location>
</feature>